<dbReference type="CDD" id="cd07820">
    <property type="entry name" value="SRPBCC_3"/>
    <property type="match status" value="1"/>
</dbReference>
<dbReference type="EMBL" id="JARSBN010000003">
    <property type="protein sequence ID" value="MDG4715623.1"/>
    <property type="molecule type" value="Genomic_DNA"/>
</dbReference>
<dbReference type="InterPro" id="IPR023393">
    <property type="entry name" value="START-like_dom_sf"/>
</dbReference>
<protein>
    <submittedName>
        <fullName evidence="1">SRPBCC family protein</fullName>
    </submittedName>
</protein>
<dbReference type="SUPFAM" id="SSF55961">
    <property type="entry name" value="Bet v1-like"/>
    <property type="match status" value="1"/>
</dbReference>
<sequence>MPQIIEQTEIDSDIETCFNLARDVDFYKQSVKNNSEIPVNGKIAGLVEQGDFTTWETNHLGFMQHLTLKVSELSKPFLFVDEMIEGAFKAYRHDHIFKEQNGKTIMIDKLFFASKYGILGKIVDNLVLKKHIKAVMISRNEILKQKAEELSKQ</sequence>
<evidence type="ECO:0000313" key="1">
    <source>
        <dbReference type="EMBL" id="MDG4715623.1"/>
    </source>
</evidence>
<reference evidence="1 2" key="1">
    <citation type="submission" date="2023-03" db="EMBL/GenBank/DDBJ databases">
        <title>Strain YYF002 represents a novel species in the genus Winogradskyella isolated from seawater.</title>
        <authorList>
            <person name="Fu Z.-Y."/>
        </authorList>
    </citation>
    <scope>NUCLEOTIDE SEQUENCE [LARGE SCALE GENOMIC DNA]</scope>
    <source>
        <strain evidence="1 2">YYF002</strain>
    </source>
</reference>
<dbReference type="RefSeq" id="WP_278005078.1">
    <property type="nucleotide sequence ID" value="NZ_JARSBN010000003.1"/>
</dbReference>
<name>A0ABT6G0S9_9FLAO</name>
<gene>
    <name evidence="1" type="ORF">P7122_07060</name>
</gene>
<keyword evidence="2" id="KW-1185">Reference proteome</keyword>
<dbReference type="Gene3D" id="3.30.530.20">
    <property type="match status" value="1"/>
</dbReference>
<evidence type="ECO:0000313" key="2">
    <source>
        <dbReference type="Proteomes" id="UP001529085"/>
    </source>
</evidence>
<organism evidence="1 2">
    <name type="scientific">Winogradskyella marincola</name>
    <dbReference type="NCBI Taxonomy" id="3037795"/>
    <lineage>
        <taxon>Bacteria</taxon>
        <taxon>Pseudomonadati</taxon>
        <taxon>Bacteroidota</taxon>
        <taxon>Flavobacteriia</taxon>
        <taxon>Flavobacteriales</taxon>
        <taxon>Flavobacteriaceae</taxon>
        <taxon>Winogradskyella</taxon>
    </lineage>
</organism>
<comment type="caution">
    <text evidence="1">The sequence shown here is derived from an EMBL/GenBank/DDBJ whole genome shotgun (WGS) entry which is preliminary data.</text>
</comment>
<accession>A0ABT6G0S9</accession>
<proteinExistence type="predicted"/>
<dbReference type="Proteomes" id="UP001529085">
    <property type="component" value="Unassembled WGS sequence"/>
</dbReference>